<feature type="domain" description="APAF-1 helical" evidence="6">
    <location>
        <begin position="382"/>
        <end position="511"/>
    </location>
</feature>
<reference evidence="9" key="1">
    <citation type="journal article" date="2020" name="J Insects Food Feed">
        <title>The yellow mealworm (Tenebrio molitor) genome: a resource for the emerging insects as food and feed industry.</title>
        <authorList>
            <person name="Eriksson T."/>
            <person name="Andere A."/>
            <person name="Kelstrup H."/>
            <person name="Emery V."/>
            <person name="Picard C."/>
        </authorList>
    </citation>
    <scope>NUCLEOTIDE SEQUENCE</scope>
    <source>
        <strain evidence="9">Stoneville</strain>
        <tissue evidence="9">Whole head</tissue>
    </source>
</reference>
<dbReference type="GO" id="GO:0006915">
    <property type="term" value="P:apoptotic process"/>
    <property type="evidence" value="ECO:0007669"/>
    <property type="project" value="UniProtKB-KW"/>
</dbReference>
<dbReference type="CDD" id="cd22204">
    <property type="entry name" value="H1_KCTD12-like"/>
    <property type="match status" value="1"/>
</dbReference>
<gene>
    <name evidence="9" type="ORF">GEV33_009640</name>
</gene>
<dbReference type="InterPro" id="IPR036322">
    <property type="entry name" value="WD40_repeat_dom_sf"/>
</dbReference>
<organism evidence="9 10">
    <name type="scientific">Tenebrio molitor</name>
    <name type="common">Yellow mealworm beetle</name>
    <dbReference type="NCBI Taxonomy" id="7067"/>
    <lineage>
        <taxon>Eukaryota</taxon>
        <taxon>Metazoa</taxon>
        <taxon>Ecdysozoa</taxon>
        <taxon>Arthropoda</taxon>
        <taxon>Hexapoda</taxon>
        <taxon>Insecta</taxon>
        <taxon>Pterygota</taxon>
        <taxon>Neoptera</taxon>
        <taxon>Endopterygota</taxon>
        <taxon>Coleoptera</taxon>
        <taxon>Polyphaga</taxon>
        <taxon>Cucujiformia</taxon>
        <taxon>Tenebrionidae</taxon>
        <taxon>Tenebrio</taxon>
    </lineage>
</organism>
<dbReference type="Gene3D" id="3.40.50.300">
    <property type="entry name" value="P-loop containing nucleotide triphosphate hydrolases"/>
    <property type="match status" value="1"/>
</dbReference>
<dbReference type="Gene3D" id="1.10.8.430">
    <property type="entry name" value="Helical domain of apoptotic protease-activating factors"/>
    <property type="match status" value="1"/>
</dbReference>
<evidence type="ECO:0000256" key="2">
    <source>
        <dbReference type="ARBA" id="ARBA00022475"/>
    </source>
</evidence>
<dbReference type="Gene3D" id="1.10.10.10">
    <property type="entry name" value="Winged helix-like DNA-binding domain superfamily/Winged helix DNA-binding domain"/>
    <property type="match status" value="1"/>
</dbReference>
<evidence type="ECO:0000256" key="5">
    <source>
        <dbReference type="PROSITE-ProRule" id="PRU00221"/>
    </source>
</evidence>
<keyword evidence="4" id="KW-0472">Membrane</keyword>
<dbReference type="InterPro" id="IPR001680">
    <property type="entry name" value="WD40_rpt"/>
</dbReference>
<sequence>MKITIFKYRGSFQFGKDGLAEVKFRKLSRILVCGRVSLCRDVFGETLNESRDPDHGQSERYTSRFFLKHSFLEQAFDMLIEQGFKLAGSCGSGTAGNAAEPKPGVDAEENRWNHYNEFVFVRDLYLTAVKLTDQAPLSHRPEDITVLQNEIKRLLLDERLQKSYIILDDVKSSEVLKVFKLSCKLIVTTQDKNIAKDSEAVFIQVTTGFTKKESLELLRKSLETDNLSTKEKFAHKLHELCDGCPMLLNIIGSILKDSREEALSTDIIWDSLINEIIEDEYLRHPITTSVIHMIQKFVTCLSPEVQKCFHSLAVFPKHVNIRPEILVKLWEKSYYAVRKIMVELENKSLIVSFFNKDLKTYIYSIHSLVRTYLVEKAQVDIKSYHKKMISQCDEITNKSPDDPIANYIFGYYGYHVKNAELYDKFDKYFDLIFIENKIKRVGSADLLTDFDTYKDFITKKKPRLERKLEDYIKFVNSYSAHLHISPETNIVQFAFFNDNNCAYEEAKNIASNYPDQLYFKLEPYSDRHKNFPILKTTSAATSVCFLDPKEVLVGTSSGSIEVKSFHQYHHKVRRFEGHTKDVFNIQLSPDGKTFLSISHDRTVKLWRFVEDLDPQSPKFKQTNWKNLHSPDENCEPHKTFKMQDSDYITSAAFPFDNSDEIITASNRGKIVRWNTRTAAIMKESSALGLTISRISYTHDSKTVMFSYDGNMLYLYQRGNLVYNGQLRISDEITDLLLPTSADVKEVVVITRNRFEIWNYVHKIKRFSFETDSKIISTVADNNESLAVGTANYIYLYNFRSQKVDHYSNDYGDPASVFVLQDRVAFICLDKESVQRCELYMEPSGKPIVHDLSLFSCHWKDSLPIYFIVNKENKIDIFNGRSTILTGIGDITDKIMCASFSLCGNYLILGTVTGKVYFYNYKKKKLSCLETCQGQIVLIKCFESDVENLDSYDSSNLYGMVFVASSTELVVIVDSEVKLKLQIADELSDMFYFRNNLITVDVHGNAIIRSLFDDGRGDFTSGEFNEVIVANIHKGKNVLAVASNDAGRYIVKVISYLLNSVRIIFETKLECRPKCLCFSSTGKLLAVGCDTGDIKVYNLEDNLQDVLAVHKKSVEKLLFAPNFEPILVSLGDQIAWWNLTSFQEHSENNSEVDNISRQLSVFTFDSWKDKKLHDTVPYLLTSTNLHGKRLQYISASKDFRSFLIIDIDGNIFKMDIIDS</sequence>
<dbReference type="SUPFAM" id="SSF50978">
    <property type="entry name" value="WD40 repeat-like"/>
    <property type="match status" value="2"/>
</dbReference>
<evidence type="ECO:0000259" key="8">
    <source>
        <dbReference type="Pfam" id="PF23110"/>
    </source>
</evidence>
<proteinExistence type="predicted"/>
<dbReference type="InterPro" id="IPR036388">
    <property type="entry name" value="WH-like_DNA-bd_sf"/>
</dbReference>
<dbReference type="Pfam" id="PF00400">
    <property type="entry name" value="WD40"/>
    <property type="match status" value="2"/>
</dbReference>
<dbReference type="Pfam" id="PF17908">
    <property type="entry name" value="APAF1_C"/>
    <property type="match status" value="1"/>
</dbReference>
<keyword evidence="5" id="KW-0853">WD repeat</keyword>
<dbReference type="Pfam" id="PF23110">
    <property type="entry name" value="H1_KCTD8_12_16"/>
    <property type="match status" value="1"/>
</dbReference>
<dbReference type="PROSITE" id="PS50294">
    <property type="entry name" value="WD_REPEATS_REGION"/>
    <property type="match status" value="1"/>
</dbReference>
<comment type="subcellular location">
    <subcellularLocation>
        <location evidence="1">Cell membrane</location>
    </subcellularLocation>
</comment>
<dbReference type="PROSITE" id="PS50082">
    <property type="entry name" value="WD_REPEATS_2"/>
    <property type="match status" value="1"/>
</dbReference>
<dbReference type="Proteomes" id="UP000719412">
    <property type="component" value="Unassembled WGS sequence"/>
</dbReference>
<dbReference type="AlphaFoldDB" id="A0A8J6HEL7"/>
<dbReference type="SMART" id="SM00320">
    <property type="entry name" value="WD40"/>
    <property type="match status" value="5"/>
</dbReference>
<dbReference type="GO" id="GO:0005829">
    <property type="term" value="C:cytosol"/>
    <property type="evidence" value="ECO:0007669"/>
    <property type="project" value="UniProtKB-ARBA"/>
</dbReference>
<evidence type="ECO:0000256" key="3">
    <source>
        <dbReference type="ARBA" id="ARBA00022737"/>
    </source>
</evidence>
<accession>A0A8J6HEL7</accession>
<reference evidence="9" key="2">
    <citation type="submission" date="2021-08" db="EMBL/GenBank/DDBJ databases">
        <authorList>
            <person name="Eriksson T."/>
        </authorList>
    </citation>
    <scope>NUCLEOTIDE SEQUENCE</scope>
    <source>
        <strain evidence="9">Stoneville</strain>
        <tissue evidence="9">Whole head</tissue>
    </source>
</reference>
<dbReference type="Gene3D" id="1.25.40.370">
    <property type="match status" value="1"/>
</dbReference>
<keyword evidence="3" id="KW-0677">Repeat</keyword>
<evidence type="ECO:0000313" key="9">
    <source>
        <dbReference type="EMBL" id="KAH0813151.1"/>
    </source>
</evidence>
<feature type="domain" description="Apoptotic protease-activating factor 1 winged-helix" evidence="7">
    <location>
        <begin position="305"/>
        <end position="369"/>
    </location>
</feature>
<dbReference type="Pfam" id="PF21296">
    <property type="entry name" value="WHD_APAF1"/>
    <property type="match status" value="1"/>
</dbReference>
<protein>
    <submittedName>
        <fullName evidence="9">Uncharacterized protein</fullName>
    </submittedName>
</protein>
<dbReference type="SUPFAM" id="SSF52540">
    <property type="entry name" value="P-loop containing nucleoside triphosphate hydrolases"/>
    <property type="match status" value="1"/>
</dbReference>
<keyword evidence="10" id="KW-1185">Reference proteome</keyword>
<dbReference type="InterPro" id="IPR015943">
    <property type="entry name" value="WD40/YVTN_repeat-like_dom_sf"/>
</dbReference>
<dbReference type="InterPro" id="IPR027417">
    <property type="entry name" value="P-loop_NTPase"/>
</dbReference>
<dbReference type="InterPro" id="IPR042197">
    <property type="entry name" value="Apaf_helical"/>
</dbReference>
<dbReference type="InterPro" id="IPR041452">
    <property type="entry name" value="APAF1_C"/>
</dbReference>
<dbReference type="InterPro" id="IPR048975">
    <property type="entry name" value="WHD_APAF1"/>
</dbReference>
<evidence type="ECO:0000313" key="10">
    <source>
        <dbReference type="Proteomes" id="UP000719412"/>
    </source>
</evidence>
<dbReference type="GO" id="GO:0043531">
    <property type="term" value="F:ADP binding"/>
    <property type="evidence" value="ECO:0007669"/>
    <property type="project" value="InterPro"/>
</dbReference>
<dbReference type="PANTHER" id="PTHR22845">
    <property type="entry name" value="APOPTOTIC PROTEASE-ACTIVATING FACTOR 1"/>
    <property type="match status" value="1"/>
</dbReference>
<feature type="repeat" description="WD" evidence="5">
    <location>
        <begin position="575"/>
        <end position="606"/>
    </location>
</feature>
<name>A0A8J6HEL7_TENMO</name>
<dbReference type="PANTHER" id="PTHR22845:SF5">
    <property type="entry name" value="APOPTOTIC PROTEASE-ACTIVATING FACTOR 1"/>
    <property type="match status" value="1"/>
</dbReference>
<evidence type="ECO:0000259" key="7">
    <source>
        <dbReference type="Pfam" id="PF21296"/>
    </source>
</evidence>
<evidence type="ECO:0000256" key="4">
    <source>
        <dbReference type="ARBA" id="ARBA00023136"/>
    </source>
</evidence>
<comment type="caution">
    <text evidence="9">The sequence shown here is derived from an EMBL/GenBank/DDBJ whole genome shotgun (WGS) entry which is preliminary data.</text>
</comment>
<keyword evidence="2" id="KW-1003">Cell membrane</keyword>
<evidence type="ECO:0000256" key="1">
    <source>
        <dbReference type="ARBA" id="ARBA00004236"/>
    </source>
</evidence>
<dbReference type="EMBL" id="JABDTM020025549">
    <property type="protein sequence ID" value="KAH0813151.1"/>
    <property type="molecule type" value="Genomic_DNA"/>
</dbReference>
<evidence type="ECO:0000259" key="6">
    <source>
        <dbReference type="Pfam" id="PF17908"/>
    </source>
</evidence>
<dbReference type="InterPro" id="IPR057093">
    <property type="entry name" value="H1_KCTD8_12_16"/>
</dbReference>
<dbReference type="Gene3D" id="2.130.10.10">
    <property type="entry name" value="YVTN repeat-like/Quinoprotein amine dehydrogenase"/>
    <property type="match status" value="3"/>
</dbReference>
<feature type="domain" description="KCTD8/12/16 H1" evidence="8">
    <location>
        <begin position="6"/>
        <end position="122"/>
    </location>
</feature>